<evidence type="ECO:0000313" key="3">
    <source>
        <dbReference type="Proteomes" id="UP000537131"/>
    </source>
</evidence>
<evidence type="ECO:0000256" key="1">
    <source>
        <dbReference type="SAM" id="SignalP"/>
    </source>
</evidence>
<evidence type="ECO:0000313" key="2">
    <source>
        <dbReference type="EMBL" id="NMM62675.1"/>
    </source>
</evidence>
<organism evidence="2 3">
    <name type="scientific">Clostridium muellerianum</name>
    <dbReference type="NCBI Taxonomy" id="2716538"/>
    <lineage>
        <taxon>Bacteria</taxon>
        <taxon>Bacillati</taxon>
        <taxon>Bacillota</taxon>
        <taxon>Clostridia</taxon>
        <taxon>Eubacteriales</taxon>
        <taxon>Clostridiaceae</taxon>
        <taxon>Clostridium</taxon>
    </lineage>
</organism>
<feature type="chain" id="PRO_5031224394" evidence="1">
    <location>
        <begin position="29"/>
        <end position="137"/>
    </location>
</feature>
<dbReference type="RefSeq" id="WP_169297275.1">
    <property type="nucleotide sequence ID" value="NZ_JABBNI010000014.1"/>
</dbReference>
<feature type="signal peptide" evidence="1">
    <location>
        <begin position="1"/>
        <end position="28"/>
    </location>
</feature>
<proteinExistence type="predicted"/>
<comment type="caution">
    <text evidence="2">The sequence shown here is derived from an EMBL/GenBank/DDBJ whole genome shotgun (WGS) entry which is preliminary data.</text>
</comment>
<accession>A0A7Y0EFU6</accession>
<protein>
    <submittedName>
        <fullName evidence="2">Uncharacterized protein</fullName>
    </submittedName>
</protein>
<keyword evidence="3" id="KW-1185">Reference proteome</keyword>
<dbReference type="AlphaFoldDB" id="A0A7Y0EFU6"/>
<dbReference type="EMBL" id="JABBNI010000014">
    <property type="protein sequence ID" value="NMM62675.1"/>
    <property type="molecule type" value="Genomic_DNA"/>
</dbReference>
<gene>
    <name evidence="2" type="ORF">HBE96_08200</name>
</gene>
<keyword evidence="1" id="KW-0732">Signal</keyword>
<sequence>MSKKMKFLTATLCGALLISNIAITNVNAKTLQVDKKITSSTIYTPNYAATSYNINATYNAPNVLVEYYPSDSKKHSYTTAILLYDKNNNRIGMLNDQENNTSGRYAVNMGTYQNWYKAEVVFNADNVYIGTRIVYHK</sequence>
<reference evidence="2 3" key="1">
    <citation type="submission" date="2020-06" db="EMBL/GenBank/DDBJ databases">
        <title>Complete Genome Sequence of Clostridium muelleri sp. nov. P21T, an Acid-Alcohol Producing Acetogen Isolated from Old Hay.</title>
        <authorList>
            <person name="Duncan K.E."/>
            <person name="Tanner R.S."/>
        </authorList>
    </citation>
    <scope>NUCLEOTIDE SEQUENCE [LARGE SCALE GENOMIC DNA]</scope>
    <source>
        <strain evidence="2 3">P21</strain>
    </source>
</reference>
<name>A0A7Y0EFU6_9CLOT</name>
<dbReference type="Proteomes" id="UP000537131">
    <property type="component" value="Unassembled WGS sequence"/>
</dbReference>